<sequence>MSLFQCEVCGCCENTALAAQGFTWLTDCFDWSYAPEREGKRLCSACGPVKYRDGKPTEFGKWHDQFERVFLPLEMFVTNCRGNLAHHETGDENYRAYAIQSEVANG</sequence>
<name>A0A9X7MW46_PSEDE</name>
<proteinExistence type="predicted"/>
<organism evidence="1 2">
    <name type="scientific">Pseudomonas denitrificans</name>
    <dbReference type="NCBI Taxonomy" id="43306"/>
    <lineage>
        <taxon>Bacteria</taxon>
        <taxon>Pseudomonadati</taxon>
        <taxon>Pseudomonadota</taxon>
        <taxon>Gammaproteobacteria</taxon>
        <taxon>Pseudomonadales</taxon>
        <taxon>Pseudomonadaceae</taxon>
        <taxon>Halopseudomonas</taxon>
    </lineage>
</organism>
<accession>A0A9X7MW46</accession>
<dbReference type="EMBL" id="CP043626">
    <property type="protein sequence ID" value="QEY70488.1"/>
    <property type="molecule type" value="Genomic_DNA"/>
</dbReference>
<dbReference type="Proteomes" id="UP000326659">
    <property type="component" value="Chromosome"/>
</dbReference>
<dbReference type="AlphaFoldDB" id="A0A9X7MW46"/>
<protein>
    <submittedName>
        <fullName evidence="1">Uncharacterized protein</fullName>
    </submittedName>
</protein>
<keyword evidence="2" id="KW-1185">Reference proteome</keyword>
<dbReference type="RefSeq" id="WP_151186313.1">
    <property type="nucleotide sequence ID" value="NZ_CP043626.1"/>
</dbReference>
<gene>
    <name evidence="1" type="ORF">F1C79_01775</name>
</gene>
<reference evidence="1 2" key="1">
    <citation type="submission" date="2019-09" db="EMBL/GenBank/DDBJ databases">
        <title>Prosopis cineraria nodule microbiome.</title>
        <authorList>
            <person name="Chaluvadi S.R."/>
            <person name="Ali R."/>
            <person name="Wang X."/>
        </authorList>
    </citation>
    <scope>NUCLEOTIDE SEQUENCE [LARGE SCALE GENOMIC DNA]</scope>
    <source>
        <strain evidence="1 2">BG1</strain>
    </source>
</reference>
<evidence type="ECO:0000313" key="1">
    <source>
        <dbReference type="EMBL" id="QEY70488.1"/>
    </source>
</evidence>
<dbReference type="KEGG" id="pden:F1C79_01775"/>
<evidence type="ECO:0000313" key="2">
    <source>
        <dbReference type="Proteomes" id="UP000326659"/>
    </source>
</evidence>
<dbReference type="OrthoDB" id="6629881at2"/>